<dbReference type="InterPro" id="IPR018356">
    <property type="entry name" value="Tscrpt_reg_HTH_DeoR_CS"/>
</dbReference>
<evidence type="ECO:0000256" key="2">
    <source>
        <dbReference type="ARBA" id="ARBA00023125"/>
    </source>
</evidence>
<dbReference type="PATRIC" id="fig|1286094.4.peg.462"/>
<keyword evidence="2" id="KW-0238">DNA-binding</keyword>
<dbReference type="InterPro" id="IPR036390">
    <property type="entry name" value="WH_DNA-bd_sf"/>
</dbReference>
<dbReference type="GO" id="GO:0003677">
    <property type="term" value="F:DNA binding"/>
    <property type="evidence" value="ECO:0007669"/>
    <property type="project" value="UniProtKB-KW"/>
</dbReference>
<dbReference type="GO" id="GO:0003700">
    <property type="term" value="F:DNA-binding transcription factor activity"/>
    <property type="evidence" value="ECO:0007669"/>
    <property type="project" value="InterPro"/>
</dbReference>
<dbReference type="Proteomes" id="UP000014629">
    <property type="component" value="Unassembled WGS sequence"/>
</dbReference>
<dbReference type="InterPro" id="IPR028349">
    <property type="entry name" value="PafC-like"/>
</dbReference>
<keyword evidence="3" id="KW-0804">Transcription</keyword>
<evidence type="ECO:0000256" key="1">
    <source>
        <dbReference type="ARBA" id="ARBA00023015"/>
    </source>
</evidence>
<feature type="domain" description="HTH deoR-type" evidence="4">
    <location>
        <begin position="17"/>
        <end position="72"/>
    </location>
</feature>
<dbReference type="PROSITE" id="PS52050">
    <property type="entry name" value="WYL"/>
    <property type="match status" value="1"/>
</dbReference>
<dbReference type="Pfam" id="PF13280">
    <property type="entry name" value="WYL"/>
    <property type="match status" value="1"/>
</dbReference>
<keyword evidence="6" id="KW-1185">Reference proteome</keyword>
<dbReference type="EMBL" id="AOPZ01000017">
    <property type="protein sequence ID" value="EPH46501.1"/>
    <property type="molecule type" value="Genomic_DNA"/>
</dbReference>
<name>S3ZSW1_9ACTN</name>
<sequence>MSGMSADPVATRGVRDPAARLLQLLSLLQASRDWTGVELAERLGVTPRTIRRDIDHLRELGYPVEAGQGNIGGYRLVAGTAMPPLLLDDDEAVAIAISLRTASTATVSGIEETSLRALAKLEQVLPSRLRHRVRCLAQAATAVPHPVAGPDADLLAALAAACVAHEKIRFSYAPGRGEPSRRLAEPVRLVAAGRRWYLVAYDLDRGDWRTFRVDRIDALHRTGSRVPERALPDGQDAATYVAGVLGAGPGSCRAEVIVHAPIERAAEGVPASLGVLEQLDEHSCRLRTAPDTPEYLAFRIAALRLDYTLVGPPEIVPHLRRIAERALGAIEAVRGQDR</sequence>
<dbReference type="InterPro" id="IPR026881">
    <property type="entry name" value="WYL_dom"/>
</dbReference>
<dbReference type="PROSITE" id="PS51000">
    <property type="entry name" value="HTH_DEOR_2"/>
    <property type="match status" value="1"/>
</dbReference>
<dbReference type="PANTHER" id="PTHR34580">
    <property type="match status" value="1"/>
</dbReference>
<dbReference type="InterPro" id="IPR051534">
    <property type="entry name" value="CBASS_pafABC_assoc_protein"/>
</dbReference>
<keyword evidence="1" id="KW-0805">Transcription regulation</keyword>
<dbReference type="PROSITE" id="PS00894">
    <property type="entry name" value="HTH_DEOR_1"/>
    <property type="match status" value="1"/>
</dbReference>
<dbReference type="InterPro" id="IPR013196">
    <property type="entry name" value="HTH_11"/>
</dbReference>
<dbReference type="AlphaFoldDB" id="S3ZSW1"/>
<evidence type="ECO:0000313" key="5">
    <source>
        <dbReference type="EMBL" id="EPH46501.1"/>
    </source>
</evidence>
<evidence type="ECO:0000313" key="6">
    <source>
        <dbReference type="Proteomes" id="UP000014629"/>
    </source>
</evidence>
<proteinExistence type="predicted"/>
<protein>
    <submittedName>
        <fullName evidence="5">Putative HTH-type transcriptional regulator YobV</fullName>
    </submittedName>
</protein>
<accession>S3ZSW1</accession>
<dbReference type="InterPro" id="IPR001034">
    <property type="entry name" value="DeoR_HTH"/>
</dbReference>
<gene>
    <name evidence="5" type="ORF">STRAU_0473</name>
</gene>
<dbReference type="InterPro" id="IPR036388">
    <property type="entry name" value="WH-like_DNA-bd_sf"/>
</dbReference>
<reference evidence="5 6" key="1">
    <citation type="submission" date="2013-02" db="EMBL/GenBank/DDBJ databases">
        <title>Draft Genome Sequence of Streptomyces aurantiacus, Which Produces Setomimycin.</title>
        <authorList>
            <person name="Gruening B.A."/>
            <person name="Praeg A."/>
            <person name="Erxleben A."/>
            <person name="Guenther S."/>
            <person name="Mueller M."/>
        </authorList>
    </citation>
    <scope>NUCLEOTIDE SEQUENCE [LARGE SCALE GENOMIC DNA]</scope>
    <source>
        <strain evidence="5 6">JA 4570</strain>
    </source>
</reference>
<comment type="caution">
    <text evidence="5">The sequence shown here is derived from an EMBL/GenBank/DDBJ whole genome shotgun (WGS) entry which is preliminary data.</text>
</comment>
<dbReference type="PIRSF" id="PIRSF016838">
    <property type="entry name" value="PafC"/>
    <property type="match status" value="1"/>
</dbReference>
<dbReference type="Pfam" id="PF08279">
    <property type="entry name" value="HTH_11"/>
    <property type="match status" value="1"/>
</dbReference>
<dbReference type="PANTHER" id="PTHR34580:SF3">
    <property type="entry name" value="PROTEIN PAFB"/>
    <property type="match status" value="1"/>
</dbReference>
<organism evidence="5 6">
    <name type="scientific">Streptomyces aurantiacus JA 4570</name>
    <dbReference type="NCBI Taxonomy" id="1286094"/>
    <lineage>
        <taxon>Bacteria</taxon>
        <taxon>Bacillati</taxon>
        <taxon>Actinomycetota</taxon>
        <taxon>Actinomycetes</taxon>
        <taxon>Kitasatosporales</taxon>
        <taxon>Streptomycetaceae</taxon>
        <taxon>Streptomyces</taxon>
        <taxon>Streptomyces aurantiacus group</taxon>
    </lineage>
</organism>
<dbReference type="Gene3D" id="1.10.10.10">
    <property type="entry name" value="Winged helix-like DNA-binding domain superfamily/Winged helix DNA-binding domain"/>
    <property type="match status" value="1"/>
</dbReference>
<evidence type="ECO:0000259" key="4">
    <source>
        <dbReference type="PROSITE" id="PS51000"/>
    </source>
</evidence>
<evidence type="ECO:0000256" key="3">
    <source>
        <dbReference type="ARBA" id="ARBA00023163"/>
    </source>
</evidence>
<dbReference type="SUPFAM" id="SSF46785">
    <property type="entry name" value="Winged helix' DNA-binding domain"/>
    <property type="match status" value="1"/>
</dbReference>